<name>A0A516GEK0_9MICO</name>
<sequence>MSKNKTTKTTKTTKTIKTIKTVTVEGVRITRKQAVQIVQAVAEGRPIEGDESDAYDLLGYVAARIARRYDRRATAMVRGDSWAMDGSYTNYQVTIVLSARGGGWDILGEEWISVGQSDWDAVVGLAQLAQSESTED</sequence>
<evidence type="ECO:0000313" key="1">
    <source>
        <dbReference type="EMBL" id="QDO89918.1"/>
    </source>
</evidence>
<evidence type="ECO:0000313" key="2">
    <source>
        <dbReference type="Proteomes" id="UP000315395"/>
    </source>
</evidence>
<dbReference type="RefSeq" id="WP_143784638.1">
    <property type="nucleotide sequence ID" value="NZ_CP041616.1"/>
</dbReference>
<keyword evidence="2" id="KW-1185">Reference proteome</keyword>
<dbReference type="KEGG" id="orz:FNH13_17610"/>
<dbReference type="AlphaFoldDB" id="A0A516GEK0"/>
<dbReference type="EMBL" id="CP041616">
    <property type="protein sequence ID" value="QDO89918.1"/>
    <property type="molecule type" value="Genomic_DNA"/>
</dbReference>
<protein>
    <submittedName>
        <fullName evidence="1">Uncharacterized protein</fullName>
    </submittedName>
</protein>
<proteinExistence type="predicted"/>
<organism evidence="1 2">
    <name type="scientific">Ornithinimicrobium ciconiae</name>
    <dbReference type="NCBI Taxonomy" id="2594265"/>
    <lineage>
        <taxon>Bacteria</taxon>
        <taxon>Bacillati</taxon>
        <taxon>Actinomycetota</taxon>
        <taxon>Actinomycetes</taxon>
        <taxon>Micrococcales</taxon>
        <taxon>Ornithinimicrobiaceae</taxon>
        <taxon>Ornithinimicrobium</taxon>
    </lineage>
</organism>
<reference evidence="1 2" key="1">
    <citation type="submission" date="2019-07" db="EMBL/GenBank/DDBJ databases">
        <title>complete genome sequencing of Ornithinimicrobium sp. H23M54.</title>
        <authorList>
            <person name="Bae J.-W."/>
            <person name="Lee S.-Y."/>
        </authorList>
    </citation>
    <scope>NUCLEOTIDE SEQUENCE [LARGE SCALE GENOMIC DNA]</scope>
    <source>
        <strain evidence="1 2">H23M54</strain>
    </source>
</reference>
<gene>
    <name evidence="1" type="ORF">FNH13_17610</name>
</gene>
<dbReference type="Proteomes" id="UP000315395">
    <property type="component" value="Chromosome"/>
</dbReference>
<accession>A0A516GEK0</accession>